<dbReference type="SMART" id="SM00473">
    <property type="entry name" value="PAN_AP"/>
    <property type="match status" value="1"/>
</dbReference>
<comment type="similarity">
    <text evidence="17">Belongs to the protein kinase superfamily. Ser/Thr protein kinase family.</text>
</comment>
<feature type="domain" description="Bulb-type lectin" evidence="22">
    <location>
        <begin position="51"/>
        <end position="178"/>
    </location>
</feature>
<comment type="caution">
    <text evidence="24">The sequence shown here is derived from an EMBL/GenBank/DDBJ whole genome shotgun (WGS) entry which is preliminary data.</text>
</comment>
<feature type="transmembrane region" description="Helical" evidence="19">
    <location>
        <begin position="472"/>
        <end position="494"/>
    </location>
</feature>
<feature type="domain" description="Protein kinase" evidence="21">
    <location>
        <begin position="522"/>
        <end position="791"/>
    </location>
</feature>
<dbReference type="GO" id="GO:0048544">
    <property type="term" value="P:recognition of pollen"/>
    <property type="evidence" value="ECO:0007669"/>
    <property type="project" value="InterPro"/>
</dbReference>
<evidence type="ECO:0000256" key="2">
    <source>
        <dbReference type="ARBA" id="ARBA00022527"/>
    </source>
</evidence>
<name>A0A9Q0CQQ6_9POAL</name>
<reference evidence="24" key="1">
    <citation type="journal article" date="2022" name="Cell">
        <title>Repeat-based holocentromeres influence genome architecture and karyotype evolution.</title>
        <authorList>
            <person name="Hofstatter P.G."/>
            <person name="Thangavel G."/>
            <person name="Lux T."/>
            <person name="Neumann P."/>
            <person name="Vondrak T."/>
            <person name="Novak P."/>
            <person name="Zhang M."/>
            <person name="Costa L."/>
            <person name="Castellani M."/>
            <person name="Scott A."/>
            <person name="Toegelov H."/>
            <person name="Fuchs J."/>
            <person name="Mata-Sucre Y."/>
            <person name="Dias Y."/>
            <person name="Vanzela A.L.L."/>
            <person name="Huettel B."/>
            <person name="Almeida C.C.S."/>
            <person name="Simkova H."/>
            <person name="Souza G."/>
            <person name="Pedrosa-Harand A."/>
            <person name="Macas J."/>
            <person name="Mayer K.F.X."/>
            <person name="Houben A."/>
            <person name="Marques A."/>
        </authorList>
    </citation>
    <scope>NUCLEOTIDE SEQUENCE</scope>
    <source>
        <strain evidence="24">RhyBre1mFocal</strain>
    </source>
</reference>
<dbReference type="OrthoDB" id="643280at2759"/>
<dbReference type="Gene3D" id="3.30.200.20">
    <property type="entry name" value="Phosphorylase Kinase, domain 1"/>
    <property type="match status" value="1"/>
</dbReference>
<evidence type="ECO:0000256" key="13">
    <source>
        <dbReference type="ARBA" id="ARBA00023170"/>
    </source>
</evidence>
<evidence type="ECO:0000256" key="6">
    <source>
        <dbReference type="ARBA" id="ARBA00022729"/>
    </source>
</evidence>
<evidence type="ECO:0000256" key="16">
    <source>
        <dbReference type="ARBA" id="ARBA00048679"/>
    </source>
</evidence>
<dbReference type="AlphaFoldDB" id="A0A9Q0CQQ6"/>
<dbReference type="InterPro" id="IPR008271">
    <property type="entry name" value="Ser/Thr_kinase_AS"/>
</dbReference>
<dbReference type="GO" id="GO:0005524">
    <property type="term" value="F:ATP binding"/>
    <property type="evidence" value="ECO:0007669"/>
    <property type="project" value="UniProtKB-UniRule"/>
</dbReference>
<dbReference type="InterPro" id="IPR011009">
    <property type="entry name" value="Kinase-like_dom_sf"/>
</dbReference>
<evidence type="ECO:0000313" key="24">
    <source>
        <dbReference type="EMBL" id="KAJ1698421.1"/>
    </source>
</evidence>
<dbReference type="PANTHER" id="PTHR47974">
    <property type="entry name" value="OS07G0415500 PROTEIN"/>
    <property type="match status" value="1"/>
</dbReference>
<dbReference type="SUPFAM" id="SSF56112">
    <property type="entry name" value="Protein kinase-like (PK-like)"/>
    <property type="match status" value="1"/>
</dbReference>
<evidence type="ECO:0000256" key="9">
    <source>
        <dbReference type="ARBA" id="ARBA00022840"/>
    </source>
</evidence>
<dbReference type="GO" id="GO:0016020">
    <property type="term" value="C:membrane"/>
    <property type="evidence" value="ECO:0007669"/>
    <property type="project" value="UniProtKB-SubCell"/>
</dbReference>
<keyword evidence="9 17" id="KW-0067">ATP-binding</keyword>
<keyword evidence="14" id="KW-0325">Glycoprotein</keyword>
<keyword evidence="12" id="KW-1015">Disulfide bond</keyword>
<dbReference type="Gene3D" id="2.90.10.10">
    <property type="entry name" value="Bulb-type lectin domain"/>
    <property type="match status" value="1"/>
</dbReference>
<evidence type="ECO:0000256" key="8">
    <source>
        <dbReference type="ARBA" id="ARBA00022777"/>
    </source>
</evidence>
<dbReference type="PROSITE" id="PS50011">
    <property type="entry name" value="PROTEIN_KINASE_DOM"/>
    <property type="match status" value="1"/>
</dbReference>
<dbReference type="InterPro" id="IPR003609">
    <property type="entry name" value="Pan_app"/>
</dbReference>
<evidence type="ECO:0000259" key="23">
    <source>
        <dbReference type="PROSITE" id="PS50948"/>
    </source>
</evidence>
<evidence type="ECO:0000256" key="11">
    <source>
        <dbReference type="ARBA" id="ARBA00023136"/>
    </source>
</evidence>
<dbReference type="Pfam" id="PF00069">
    <property type="entry name" value="Pkinase"/>
    <property type="match status" value="1"/>
</dbReference>
<keyword evidence="3" id="KW-0245">EGF-like domain</keyword>
<keyword evidence="13" id="KW-0675">Receptor</keyword>
<dbReference type="PANTHER" id="PTHR47974:SF19">
    <property type="entry name" value="RECEPTOR-LIKE SERINE_THREONINE-PROTEIN KINASE"/>
    <property type="match status" value="1"/>
</dbReference>
<evidence type="ECO:0000256" key="17">
    <source>
        <dbReference type="PIRNR" id="PIRNR000641"/>
    </source>
</evidence>
<feature type="binding site" evidence="18">
    <location>
        <position position="550"/>
    </location>
    <ligand>
        <name>ATP</name>
        <dbReference type="ChEBI" id="CHEBI:30616"/>
    </ligand>
</feature>
<dbReference type="Gene3D" id="1.10.510.10">
    <property type="entry name" value="Transferase(Phosphotransferase) domain 1"/>
    <property type="match status" value="1"/>
</dbReference>
<organism evidence="24 25">
    <name type="scientific">Rhynchospora breviuscula</name>
    <dbReference type="NCBI Taxonomy" id="2022672"/>
    <lineage>
        <taxon>Eukaryota</taxon>
        <taxon>Viridiplantae</taxon>
        <taxon>Streptophyta</taxon>
        <taxon>Embryophyta</taxon>
        <taxon>Tracheophyta</taxon>
        <taxon>Spermatophyta</taxon>
        <taxon>Magnoliopsida</taxon>
        <taxon>Liliopsida</taxon>
        <taxon>Poales</taxon>
        <taxon>Cyperaceae</taxon>
        <taxon>Cyperoideae</taxon>
        <taxon>Rhynchosporeae</taxon>
        <taxon>Rhynchospora</taxon>
    </lineage>
</organism>
<protein>
    <recommendedName>
        <fullName evidence="17">Receptor-like serine/threonine-protein kinase</fullName>
        <ecNumber evidence="17">2.7.11.1</ecNumber>
    </recommendedName>
</protein>
<keyword evidence="11 19" id="KW-0472">Membrane</keyword>
<dbReference type="GO" id="GO:0004674">
    <property type="term" value="F:protein serine/threonine kinase activity"/>
    <property type="evidence" value="ECO:0007669"/>
    <property type="project" value="UniProtKB-KW"/>
</dbReference>
<evidence type="ECO:0000256" key="4">
    <source>
        <dbReference type="ARBA" id="ARBA00022679"/>
    </source>
</evidence>
<dbReference type="FunFam" id="2.90.10.10:FF:000002">
    <property type="entry name" value="Serine/threonine-protein kinase"/>
    <property type="match status" value="1"/>
</dbReference>
<dbReference type="EC" id="2.7.11.1" evidence="17"/>
<evidence type="ECO:0000256" key="7">
    <source>
        <dbReference type="ARBA" id="ARBA00022741"/>
    </source>
</evidence>
<keyword evidence="25" id="KW-1185">Reference proteome</keyword>
<evidence type="ECO:0000256" key="14">
    <source>
        <dbReference type="ARBA" id="ARBA00023180"/>
    </source>
</evidence>
<dbReference type="CDD" id="cd14066">
    <property type="entry name" value="STKc_IRAK"/>
    <property type="match status" value="1"/>
</dbReference>
<keyword evidence="7 17" id="KW-0547">Nucleotide-binding</keyword>
<keyword evidence="6 20" id="KW-0732">Signal</keyword>
<feature type="signal peptide" evidence="20">
    <location>
        <begin position="1"/>
        <end position="24"/>
    </location>
</feature>
<keyword evidence="8 17" id="KW-0418">Kinase</keyword>
<dbReference type="InterPro" id="IPR000719">
    <property type="entry name" value="Prot_kinase_dom"/>
</dbReference>
<evidence type="ECO:0000313" key="25">
    <source>
        <dbReference type="Proteomes" id="UP001151287"/>
    </source>
</evidence>
<dbReference type="PROSITE" id="PS50948">
    <property type="entry name" value="PAN"/>
    <property type="match status" value="1"/>
</dbReference>
<dbReference type="PROSITE" id="PS00107">
    <property type="entry name" value="PROTEIN_KINASE_ATP"/>
    <property type="match status" value="1"/>
</dbReference>
<dbReference type="CDD" id="cd01098">
    <property type="entry name" value="PAN_AP_plant"/>
    <property type="match status" value="1"/>
</dbReference>
<comment type="subcellular location">
    <subcellularLocation>
        <location evidence="1">Membrane</location>
        <topology evidence="1">Single-pass type I membrane protein</topology>
    </subcellularLocation>
</comment>
<dbReference type="Proteomes" id="UP001151287">
    <property type="component" value="Unassembled WGS sequence"/>
</dbReference>
<evidence type="ECO:0000256" key="12">
    <source>
        <dbReference type="ARBA" id="ARBA00023157"/>
    </source>
</evidence>
<keyword evidence="4 17" id="KW-0808">Transferase</keyword>
<proteinExistence type="inferred from homology"/>
<dbReference type="SMART" id="SM00108">
    <property type="entry name" value="B_lectin"/>
    <property type="match status" value="1"/>
</dbReference>
<keyword evidence="2 17" id="KW-0723">Serine/threonine-protein kinase</keyword>
<dbReference type="Pfam" id="PF00954">
    <property type="entry name" value="S_locus_glycop"/>
    <property type="match status" value="1"/>
</dbReference>
<feature type="chain" id="PRO_5040286435" description="Receptor-like serine/threonine-protein kinase" evidence="20">
    <location>
        <begin position="25"/>
        <end position="819"/>
    </location>
</feature>
<feature type="transmembrane region" description="Helical" evidence="19">
    <location>
        <begin position="32"/>
        <end position="55"/>
    </location>
</feature>
<dbReference type="SUPFAM" id="SSF51110">
    <property type="entry name" value="alpha-D-mannose-specific plant lectins"/>
    <property type="match status" value="1"/>
</dbReference>
<evidence type="ECO:0000256" key="18">
    <source>
        <dbReference type="PROSITE-ProRule" id="PRU10141"/>
    </source>
</evidence>
<dbReference type="PROSITE" id="PS00108">
    <property type="entry name" value="PROTEIN_KINASE_ST"/>
    <property type="match status" value="1"/>
</dbReference>
<sequence>MAINISFITAKVMSLLFCIASSKAHPKMNSFFVYQLFLFVFVLHATTTIATTSLFPGQSLSGNQTLTSPKAEFRLGFFSPQNTSTQKSYYIGIWFNKIQNQVLWVANRDTPVLDPNTSQLAISQDGNLVLLDQSQTTIWSSNITQKLRTNRSLIVTLLDTGNLVLTDSSNSLDVVWQSFDYPADTLMAGEWFGVNPVTGAGQSLTSWKNLQDPATGIYSFELYPPGAGSSGQYVLIWNQSKVYYYFENGFVSSIVDMPFNVNYSYEYNGHQFRYTVDEGGPKYTRSIVGVNGQIQAQAWFDSSKRWIVEWPIPNLCDVYSACGVFGICDQTSANQYCTCLPGFEPDSPSYWDVVNSWNGGSCVRKSSLKCDSKSSGTKENQDGFLMVSSIKLPTDSYELLQVQSHKHCESACFNNCSCSAYAYRDSQCRIFIGGIRNLKRVSSSSPDASAFYLRLANSDLPRKASSNKAYKIAVLATVVAFVFILVCASLVVLLRRRIYQNSVKTNGYLNQFSYTFLVDCTKRFSQKLGKGSFGSVFKGQLPDSTPIAVKRLEGSRQGEKQFRTEVKTLGQIQHVNLVRLHGFSLKGEERLLVYAFMSNSSLDTHLFNDGAKTLSWNIRFQIIQGVARGLAYLHEECRERIIHCDIKPENILLDAVFSPKIADFGLAKLIGRDFGEVLTTTRGTLGYLAPEWISGLPITAKADVYSYGMMLFEIVSGRRNRRATKNGYFPVWAVRSISSGEVQSLLDERLEGEADLEEVARVLCAASWCIQDYESHRPTMTEVLRILDGSLTVVVALVPRSLEEVACDEELSFFSSLTE</sequence>
<dbReference type="Pfam" id="PF08276">
    <property type="entry name" value="PAN_2"/>
    <property type="match status" value="1"/>
</dbReference>
<evidence type="ECO:0000256" key="5">
    <source>
        <dbReference type="ARBA" id="ARBA00022692"/>
    </source>
</evidence>
<comment type="catalytic activity">
    <reaction evidence="15 17">
        <text>L-threonyl-[protein] + ATP = O-phospho-L-threonyl-[protein] + ADP + H(+)</text>
        <dbReference type="Rhea" id="RHEA:46608"/>
        <dbReference type="Rhea" id="RHEA-COMP:11060"/>
        <dbReference type="Rhea" id="RHEA-COMP:11605"/>
        <dbReference type="ChEBI" id="CHEBI:15378"/>
        <dbReference type="ChEBI" id="CHEBI:30013"/>
        <dbReference type="ChEBI" id="CHEBI:30616"/>
        <dbReference type="ChEBI" id="CHEBI:61977"/>
        <dbReference type="ChEBI" id="CHEBI:456216"/>
        <dbReference type="EC" id="2.7.11.1"/>
    </reaction>
</comment>
<keyword evidence="10 19" id="KW-1133">Transmembrane helix</keyword>
<dbReference type="InterPro" id="IPR000858">
    <property type="entry name" value="S_locus_glycoprot_dom"/>
</dbReference>
<evidence type="ECO:0000256" key="3">
    <source>
        <dbReference type="ARBA" id="ARBA00022536"/>
    </source>
</evidence>
<accession>A0A9Q0CQQ6</accession>
<evidence type="ECO:0000256" key="20">
    <source>
        <dbReference type="SAM" id="SignalP"/>
    </source>
</evidence>
<gene>
    <name evidence="24" type="ORF">LUZ63_006933</name>
</gene>
<dbReference type="InterPro" id="IPR001480">
    <property type="entry name" value="Bulb-type_lectin_dom"/>
</dbReference>
<dbReference type="InterPro" id="IPR024171">
    <property type="entry name" value="SRK-like_kinase"/>
</dbReference>
<dbReference type="InterPro" id="IPR017441">
    <property type="entry name" value="Protein_kinase_ATP_BS"/>
</dbReference>
<dbReference type="FunFam" id="1.10.510.10:FF:000537">
    <property type="entry name" value="Putative receptor-like protein kinase"/>
    <property type="match status" value="1"/>
</dbReference>
<dbReference type="EMBL" id="JAMQYH010000002">
    <property type="protein sequence ID" value="KAJ1698421.1"/>
    <property type="molecule type" value="Genomic_DNA"/>
</dbReference>
<evidence type="ECO:0000256" key="19">
    <source>
        <dbReference type="SAM" id="Phobius"/>
    </source>
</evidence>
<evidence type="ECO:0000259" key="22">
    <source>
        <dbReference type="PROSITE" id="PS50927"/>
    </source>
</evidence>
<dbReference type="FunFam" id="3.30.200.20:FF:000178">
    <property type="entry name" value="serine/threonine-protein kinase PBS1-like"/>
    <property type="match status" value="1"/>
</dbReference>
<dbReference type="SMART" id="SM00220">
    <property type="entry name" value="S_TKc"/>
    <property type="match status" value="1"/>
</dbReference>
<dbReference type="PIRSF" id="PIRSF000641">
    <property type="entry name" value="SRK"/>
    <property type="match status" value="1"/>
</dbReference>
<keyword evidence="5 19" id="KW-0812">Transmembrane</keyword>
<evidence type="ECO:0000256" key="10">
    <source>
        <dbReference type="ARBA" id="ARBA00022989"/>
    </source>
</evidence>
<dbReference type="PROSITE" id="PS50927">
    <property type="entry name" value="BULB_LECTIN"/>
    <property type="match status" value="1"/>
</dbReference>
<feature type="domain" description="Apple" evidence="23">
    <location>
        <begin position="370"/>
        <end position="456"/>
    </location>
</feature>
<comment type="catalytic activity">
    <reaction evidence="16 17">
        <text>L-seryl-[protein] + ATP = O-phospho-L-seryl-[protein] + ADP + H(+)</text>
        <dbReference type="Rhea" id="RHEA:17989"/>
        <dbReference type="Rhea" id="RHEA-COMP:9863"/>
        <dbReference type="Rhea" id="RHEA-COMP:11604"/>
        <dbReference type="ChEBI" id="CHEBI:15378"/>
        <dbReference type="ChEBI" id="CHEBI:29999"/>
        <dbReference type="ChEBI" id="CHEBI:30616"/>
        <dbReference type="ChEBI" id="CHEBI:83421"/>
        <dbReference type="ChEBI" id="CHEBI:456216"/>
        <dbReference type="EC" id="2.7.11.1"/>
    </reaction>
</comment>
<dbReference type="InterPro" id="IPR036426">
    <property type="entry name" value="Bulb-type_lectin_dom_sf"/>
</dbReference>
<evidence type="ECO:0000256" key="15">
    <source>
        <dbReference type="ARBA" id="ARBA00047899"/>
    </source>
</evidence>
<dbReference type="Pfam" id="PF01453">
    <property type="entry name" value="B_lectin"/>
    <property type="match status" value="1"/>
</dbReference>
<evidence type="ECO:0000259" key="21">
    <source>
        <dbReference type="PROSITE" id="PS50011"/>
    </source>
</evidence>
<evidence type="ECO:0000256" key="1">
    <source>
        <dbReference type="ARBA" id="ARBA00004479"/>
    </source>
</evidence>
<dbReference type="GO" id="GO:0051707">
    <property type="term" value="P:response to other organism"/>
    <property type="evidence" value="ECO:0007669"/>
    <property type="project" value="UniProtKB-ARBA"/>
</dbReference>
<dbReference type="CDD" id="cd00028">
    <property type="entry name" value="B_lectin"/>
    <property type="match status" value="1"/>
</dbReference>